<dbReference type="RefSeq" id="WP_092477225.1">
    <property type="nucleotide sequence ID" value="NZ_FOHN01000006.1"/>
</dbReference>
<feature type="domain" description="Response regulatory" evidence="4">
    <location>
        <begin position="3"/>
        <end position="119"/>
    </location>
</feature>
<dbReference type="OrthoDB" id="9774865at2"/>
<dbReference type="InterPro" id="IPR046947">
    <property type="entry name" value="LytR-like"/>
</dbReference>
<keyword evidence="3" id="KW-0597">Phosphoprotein</keyword>
<evidence type="ECO:0000256" key="3">
    <source>
        <dbReference type="PROSITE-ProRule" id="PRU00169"/>
    </source>
</evidence>
<evidence type="ECO:0000313" key="6">
    <source>
        <dbReference type="EMBL" id="SES97554.1"/>
    </source>
</evidence>
<dbReference type="InterPro" id="IPR001789">
    <property type="entry name" value="Sig_transdc_resp-reg_receiver"/>
</dbReference>
<dbReference type="STRING" id="29364.SAMN04487772_10630"/>
<reference evidence="6 7" key="1">
    <citation type="submission" date="2016-10" db="EMBL/GenBank/DDBJ databases">
        <authorList>
            <person name="de Groot N.N."/>
        </authorList>
    </citation>
    <scope>NUCLEOTIDE SEQUENCE [LARGE SCALE GENOMIC DNA]</scope>
    <source>
        <strain evidence="6 7">DSM 1801</strain>
    </source>
</reference>
<dbReference type="PROSITE" id="PS50930">
    <property type="entry name" value="HTH_LYTTR"/>
    <property type="match status" value="1"/>
</dbReference>
<proteinExistence type="predicted"/>
<accession>A0A1I0AUT3</accession>
<evidence type="ECO:0000256" key="2">
    <source>
        <dbReference type="ARBA" id="ARBA00024867"/>
    </source>
</evidence>
<evidence type="ECO:0000259" key="4">
    <source>
        <dbReference type="PROSITE" id="PS50110"/>
    </source>
</evidence>
<comment type="function">
    <text evidence="2">May play the central regulatory role in sporulation. It may be an element of the effector pathway responsible for the activation of sporulation genes in response to nutritional stress. Spo0A may act in concert with spo0H (a sigma factor) to control the expression of some genes that are critical to the sporulation process.</text>
</comment>
<dbReference type="SUPFAM" id="SSF52172">
    <property type="entry name" value="CheY-like"/>
    <property type="match status" value="1"/>
</dbReference>
<keyword evidence="7" id="KW-1185">Reference proteome</keyword>
<dbReference type="GO" id="GO:0000156">
    <property type="term" value="F:phosphorelay response regulator activity"/>
    <property type="evidence" value="ECO:0007669"/>
    <property type="project" value="InterPro"/>
</dbReference>
<feature type="modified residue" description="4-aspartylphosphate" evidence="3">
    <location>
        <position position="56"/>
    </location>
</feature>
<evidence type="ECO:0000256" key="1">
    <source>
        <dbReference type="ARBA" id="ARBA00018672"/>
    </source>
</evidence>
<protein>
    <recommendedName>
        <fullName evidence="1">Stage 0 sporulation protein A homolog</fullName>
    </recommendedName>
</protein>
<dbReference type="Proteomes" id="UP000199800">
    <property type="component" value="Unassembled WGS sequence"/>
</dbReference>
<dbReference type="PANTHER" id="PTHR37299">
    <property type="entry name" value="TRANSCRIPTIONAL REGULATOR-RELATED"/>
    <property type="match status" value="1"/>
</dbReference>
<dbReference type="InterPro" id="IPR011006">
    <property type="entry name" value="CheY-like_superfamily"/>
</dbReference>
<dbReference type="InterPro" id="IPR007492">
    <property type="entry name" value="LytTR_DNA-bd_dom"/>
</dbReference>
<dbReference type="Pfam" id="PF00072">
    <property type="entry name" value="Response_reg"/>
    <property type="match status" value="1"/>
</dbReference>
<dbReference type="GO" id="GO:0003677">
    <property type="term" value="F:DNA binding"/>
    <property type="evidence" value="ECO:0007669"/>
    <property type="project" value="InterPro"/>
</dbReference>
<dbReference type="SMART" id="SM00850">
    <property type="entry name" value="LytTR"/>
    <property type="match status" value="1"/>
</dbReference>
<sequence>MLKIAICDNEPVIISLIETFLKELSEEYGLVLDVRTFTKGEQLCKSKEQYEIIFLDIGLEGENGIEVAEKIRFLDMEVKIVFVTAFRDFMKDAFRIHAFDYIEKPVTKSKMENVLLEVLKYRGVNGNCLLSLRTNSGIIKKKLENIQYFEYSNRDVLLYDSENQIERLPREKISSIAERMKIYYFEVSHKSFVVNLYHVEGIKNYTVYMKSGIALPLSQRYSKGFRKSMHDYLNRSI</sequence>
<feature type="domain" description="HTH LytTR-type" evidence="5">
    <location>
        <begin position="130"/>
        <end position="231"/>
    </location>
</feature>
<organism evidence="6 7">
    <name type="scientific">[Clostridium] polysaccharolyticum</name>
    <dbReference type="NCBI Taxonomy" id="29364"/>
    <lineage>
        <taxon>Bacteria</taxon>
        <taxon>Bacillati</taxon>
        <taxon>Bacillota</taxon>
        <taxon>Clostridia</taxon>
        <taxon>Lachnospirales</taxon>
        <taxon>Lachnospiraceae</taxon>
    </lineage>
</organism>
<dbReference type="Gene3D" id="2.40.50.1020">
    <property type="entry name" value="LytTr DNA-binding domain"/>
    <property type="match status" value="1"/>
</dbReference>
<dbReference type="PANTHER" id="PTHR37299:SF1">
    <property type="entry name" value="STAGE 0 SPORULATION PROTEIN A HOMOLOG"/>
    <property type="match status" value="1"/>
</dbReference>
<dbReference type="AlphaFoldDB" id="A0A1I0AUT3"/>
<dbReference type="Pfam" id="PF04397">
    <property type="entry name" value="LytTR"/>
    <property type="match status" value="1"/>
</dbReference>
<dbReference type="PROSITE" id="PS50110">
    <property type="entry name" value="RESPONSE_REGULATORY"/>
    <property type="match status" value="1"/>
</dbReference>
<name>A0A1I0AUT3_9FIRM</name>
<dbReference type="EMBL" id="FOHN01000006">
    <property type="protein sequence ID" value="SES97554.1"/>
    <property type="molecule type" value="Genomic_DNA"/>
</dbReference>
<dbReference type="Gene3D" id="3.40.50.2300">
    <property type="match status" value="1"/>
</dbReference>
<evidence type="ECO:0000259" key="5">
    <source>
        <dbReference type="PROSITE" id="PS50930"/>
    </source>
</evidence>
<dbReference type="SMART" id="SM00448">
    <property type="entry name" value="REC"/>
    <property type="match status" value="1"/>
</dbReference>
<gene>
    <name evidence="6" type="ORF">SAMN04487772_10630</name>
</gene>
<evidence type="ECO:0000313" key="7">
    <source>
        <dbReference type="Proteomes" id="UP000199800"/>
    </source>
</evidence>